<dbReference type="NCBIfam" id="NF045728">
    <property type="entry name" value="glycosyl_F510_1955"/>
    <property type="match status" value="1"/>
</dbReference>
<proteinExistence type="predicted"/>
<dbReference type="Proteomes" id="UP000237061">
    <property type="component" value="Unassembled WGS sequence"/>
</dbReference>
<evidence type="ECO:0000313" key="2">
    <source>
        <dbReference type="Proteomes" id="UP000237061"/>
    </source>
</evidence>
<dbReference type="InterPro" id="IPR015943">
    <property type="entry name" value="WD40/YVTN_repeat-like_dom_sf"/>
</dbReference>
<dbReference type="SUPFAM" id="SSF110296">
    <property type="entry name" value="Oligoxyloglucan reducing end-specific cellobiohydrolase"/>
    <property type="match status" value="1"/>
</dbReference>
<dbReference type="AlphaFoldDB" id="A0A2S3ZTG6"/>
<dbReference type="InterPro" id="IPR052025">
    <property type="entry name" value="Xyloglucanase_GH74"/>
</dbReference>
<evidence type="ECO:0000313" key="1">
    <source>
        <dbReference type="EMBL" id="POH72561.1"/>
    </source>
</evidence>
<gene>
    <name evidence="1" type="ORF">CVS27_15245</name>
</gene>
<name>A0A2S3ZTG6_ARTGL</name>
<evidence type="ECO:0008006" key="3">
    <source>
        <dbReference type="Google" id="ProtNLM"/>
    </source>
</evidence>
<dbReference type="GO" id="GO:0010411">
    <property type="term" value="P:xyloglucan metabolic process"/>
    <property type="evidence" value="ECO:0007669"/>
    <property type="project" value="TreeGrafter"/>
</dbReference>
<dbReference type="RefSeq" id="WP_103466783.1">
    <property type="nucleotide sequence ID" value="NZ_PPXC01000013.1"/>
</dbReference>
<keyword evidence="2" id="KW-1185">Reference proteome</keyword>
<sequence>MLPLVLAGCSTPPDPQAVAAVGSDHVHGIYVDPSSTKVLLATHDGLFDATGTARKKISENTIDLMGFTSSAEPGTYYASGHPGPDSSLPNPLGLVKSTDEGKTWQQVSRGGQSDFHALTVSGGSLVAFDGQLRTSTDGIAWSTSPATFSPAGLAGNPASTVVLATTEAGIQRSIDAGQTWELVPKGPIIQFAAFADSEMKAPTEAVGVAPDGSVYVSNDSGLTWTERGKITGQVEAITALAGTTGKPWIWAATTDGVQVSTDGGATFQPAAS</sequence>
<accession>A0A2S3ZTG6</accession>
<dbReference type="PANTHER" id="PTHR43739:SF5">
    <property type="entry name" value="EXO-ALPHA-SIALIDASE"/>
    <property type="match status" value="1"/>
</dbReference>
<dbReference type="Gene3D" id="2.130.10.10">
    <property type="entry name" value="YVTN repeat-like/Quinoprotein amine dehydrogenase"/>
    <property type="match status" value="2"/>
</dbReference>
<comment type="caution">
    <text evidence="1">The sequence shown here is derived from an EMBL/GenBank/DDBJ whole genome shotgun (WGS) entry which is preliminary data.</text>
</comment>
<protein>
    <recommendedName>
        <fullName evidence="3">Exo-alpha-sialidase</fullName>
    </recommendedName>
</protein>
<reference evidence="1 2" key="1">
    <citation type="submission" date="2018-01" db="EMBL/GenBank/DDBJ databases">
        <title>Arthrobacter sp. nov., from glaciers in China.</title>
        <authorList>
            <person name="Liu Q."/>
            <person name="Xin Y.-H."/>
        </authorList>
    </citation>
    <scope>NUCLEOTIDE SEQUENCE [LARGE SCALE GENOMIC DNA]</scope>
    <source>
        <strain evidence="1 2">HLT2-12-2</strain>
    </source>
</reference>
<dbReference type="EMBL" id="PPXC01000013">
    <property type="protein sequence ID" value="POH72561.1"/>
    <property type="molecule type" value="Genomic_DNA"/>
</dbReference>
<organism evidence="1 2">
    <name type="scientific">Arthrobacter glacialis</name>
    <dbReference type="NCBI Taxonomy" id="1664"/>
    <lineage>
        <taxon>Bacteria</taxon>
        <taxon>Bacillati</taxon>
        <taxon>Actinomycetota</taxon>
        <taxon>Actinomycetes</taxon>
        <taxon>Micrococcales</taxon>
        <taxon>Micrococcaceae</taxon>
        <taxon>Arthrobacter</taxon>
    </lineage>
</organism>
<dbReference type="PANTHER" id="PTHR43739">
    <property type="entry name" value="XYLOGLUCANASE (EUROFUNG)"/>
    <property type="match status" value="1"/>
</dbReference>
<dbReference type="CDD" id="cd15482">
    <property type="entry name" value="Sialidase_non-viral"/>
    <property type="match status" value="1"/>
</dbReference>
<dbReference type="InterPro" id="IPR054817">
    <property type="entry name" value="Glycosyl_F510_1955-like"/>
</dbReference>